<dbReference type="Gene3D" id="1.10.443.10">
    <property type="entry name" value="Intergrase catalytic core"/>
    <property type="match status" value="1"/>
</dbReference>
<dbReference type="SUPFAM" id="SSF56349">
    <property type="entry name" value="DNA breaking-rejoining enzymes"/>
    <property type="match status" value="1"/>
</dbReference>
<dbReference type="InterPro" id="IPR013762">
    <property type="entry name" value="Integrase-like_cat_sf"/>
</dbReference>
<proteinExistence type="predicted"/>
<dbReference type="InterPro" id="IPR011010">
    <property type="entry name" value="DNA_brk_join_enz"/>
</dbReference>
<name>A0A4V6PFE5_9FLAO</name>
<evidence type="ECO:0000256" key="1">
    <source>
        <dbReference type="ARBA" id="ARBA00023172"/>
    </source>
</evidence>
<dbReference type="PROSITE" id="PS51898">
    <property type="entry name" value="TYR_RECOMBINASE"/>
    <property type="match status" value="1"/>
</dbReference>
<dbReference type="InterPro" id="IPR002104">
    <property type="entry name" value="Integrase_catalytic"/>
</dbReference>
<dbReference type="GO" id="GO:0015074">
    <property type="term" value="P:DNA integration"/>
    <property type="evidence" value="ECO:0007669"/>
    <property type="project" value="InterPro"/>
</dbReference>
<protein>
    <recommendedName>
        <fullName evidence="2">Tyr recombinase domain-containing protein</fullName>
    </recommendedName>
</protein>
<dbReference type="AlphaFoldDB" id="A0A4V6PFE5"/>
<dbReference type="EMBL" id="SMFN01000020">
    <property type="protein sequence ID" value="TDE01508.1"/>
    <property type="molecule type" value="Genomic_DNA"/>
</dbReference>
<dbReference type="Proteomes" id="UP000294644">
    <property type="component" value="Unassembled WGS sequence"/>
</dbReference>
<gene>
    <name evidence="3" type="ORF">E0F91_14230</name>
</gene>
<comment type="caution">
    <text evidence="3">The sequence shown here is derived from an EMBL/GenBank/DDBJ whole genome shotgun (WGS) entry which is preliminary data.</text>
</comment>
<dbReference type="PANTHER" id="PTHR30349:SF64">
    <property type="entry name" value="PROPHAGE INTEGRASE INTD-RELATED"/>
    <property type="match status" value="1"/>
</dbReference>
<keyword evidence="1" id="KW-0233">DNA recombination</keyword>
<dbReference type="InterPro" id="IPR050090">
    <property type="entry name" value="Tyrosine_recombinase_XerCD"/>
</dbReference>
<dbReference type="InterPro" id="IPR025269">
    <property type="entry name" value="SAM-like_dom"/>
</dbReference>
<dbReference type="OrthoDB" id="1094492at2"/>
<dbReference type="RefSeq" id="WP_132067119.1">
    <property type="nucleotide sequence ID" value="NZ_SMFN01000020.1"/>
</dbReference>
<sequence>MASKVILKKQKATDVEGHLAIQHMHFNKKKIVSLQIKMNEEHFVNHFNAFHQRFDRTTIVDYVEINKVIREKIDDLSCFGVVKGETGKEESFLTYFQKNINIHTNPSTINVRNSVLKKLQAFQKKKAYEDISFAMIDYYFIVELKNFIRHSATGTTTKTYMEVVKAVLNLAKRDLLYIEKYDYFEKLEYKIYQKDNSALTKDEVQRLLSFQLENYSYEMNMFLIAIFLHGVRASDLFLMRNENFRKEGIVYMSKKTGKKMAVSYADKLVTLLCATTGVKSANETNTTNVNIERVISDTPNNTDKNQRYGNTQRLIEHIDSLPKKDYFFKNLMDKEPILQNYDKNYEMTNDQHQAYTRLIVAYNYKLKQVLRKFESETQYKISKITSHTSRYTFANLCLEVDKPDINAISRALGHSSLKTTMDYFNKNFGKERVKDLAVQFNSQFDF</sequence>
<dbReference type="PANTHER" id="PTHR30349">
    <property type="entry name" value="PHAGE INTEGRASE-RELATED"/>
    <property type="match status" value="1"/>
</dbReference>
<evidence type="ECO:0000313" key="3">
    <source>
        <dbReference type="EMBL" id="TDE01508.1"/>
    </source>
</evidence>
<evidence type="ECO:0000313" key="4">
    <source>
        <dbReference type="Proteomes" id="UP000294644"/>
    </source>
</evidence>
<organism evidence="3 4">
    <name type="scientific">Flavobacterium sandaracinum</name>
    <dbReference type="NCBI Taxonomy" id="2541733"/>
    <lineage>
        <taxon>Bacteria</taxon>
        <taxon>Pseudomonadati</taxon>
        <taxon>Bacteroidota</taxon>
        <taxon>Flavobacteriia</taxon>
        <taxon>Flavobacteriales</taxon>
        <taxon>Flavobacteriaceae</taxon>
        <taxon>Flavobacterium</taxon>
    </lineage>
</organism>
<dbReference type="Pfam" id="PF13102">
    <property type="entry name" value="Phage_int_SAM_5"/>
    <property type="match status" value="1"/>
</dbReference>
<feature type="domain" description="Tyr recombinase" evidence="2">
    <location>
        <begin position="194"/>
        <end position="438"/>
    </location>
</feature>
<accession>A0A4V6PFE5</accession>
<dbReference type="GO" id="GO:0003677">
    <property type="term" value="F:DNA binding"/>
    <property type="evidence" value="ECO:0007669"/>
    <property type="project" value="InterPro"/>
</dbReference>
<keyword evidence="4" id="KW-1185">Reference proteome</keyword>
<dbReference type="GO" id="GO:0006310">
    <property type="term" value="P:DNA recombination"/>
    <property type="evidence" value="ECO:0007669"/>
    <property type="project" value="UniProtKB-KW"/>
</dbReference>
<evidence type="ECO:0000259" key="2">
    <source>
        <dbReference type="PROSITE" id="PS51898"/>
    </source>
</evidence>
<reference evidence="3 4" key="1">
    <citation type="submission" date="2019-03" db="EMBL/GenBank/DDBJ databases">
        <title>Flavobacterium LB-D12 sp. nov., isolated from arctic soil.</title>
        <authorList>
            <person name="Chaudhary D.K."/>
        </authorList>
    </citation>
    <scope>NUCLEOTIDE SEQUENCE [LARGE SCALE GENOMIC DNA]</scope>
    <source>
        <strain evidence="3 4">LB-D12</strain>
    </source>
</reference>